<keyword evidence="1" id="KW-0378">Hydrolase</keyword>
<name>A0ABV6NY21_9ACTN</name>
<dbReference type="Pfam" id="PF04203">
    <property type="entry name" value="Sortase"/>
    <property type="match status" value="1"/>
</dbReference>
<evidence type="ECO:0000313" key="5">
    <source>
        <dbReference type="Proteomes" id="UP001589894"/>
    </source>
</evidence>
<evidence type="ECO:0000256" key="2">
    <source>
        <dbReference type="SAM" id="MobiDB-lite"/>
    </source>
</evidence>
<dbReference type="Gene3D" id="2.40.260.10">
    <property type="entry name" value="Sortase"/>
    <property type="match status" value="1"/>
</dbReference>
<evidence type="ECO:0000256" key="1">
    <source>
        <dbReference type="ARBA" id="ARBA00022801"/>
    </source>
</evidence>
<feature type="region of interest" description="Disordered" evidence="2">
    <location>
        <begin position="36"/>
        <end position="82"/>
    </location>
</feature>
<comment type="caution">
    <text evidence="4">The sequence shown here is derived from an EMBL/GenBank/DDBJ whole genome shotgun (WGS) entry which is preliminary data.</text>
</comment>
<dbReference type="InterPro" id="IPR023365">
    <property type="entry name" value="Sortase_dom-sf"/>
</dbReference>
<dbReference type="RefSeq" id="WP_377339687.1">
    <property type="nucleotide sequence ID" value="NZ_JBHLUE010000011.1"/>
</dbReference>
<dbReference type="CDD" id="cd05829">
    <property type="entry name" value="Sortase_F"/>
    <property type="match status" value="1"/>
</dbReference>
<dbReference type="SUPFAM" id="SSF63817">
    <property type="entry name" value="Sortase"/>
    <property type="match status" value="1"/>
</dbReference>
<feature type="compositionally biased region" description="Low complexity" evidence="2">
    <location>
        <begin position="55"/>
        <end position="82"/>
    </location>
</feature>
<proteinExistence type="predicted"/>
<reference evidence="4 5" key="1">
    <citation type="submission" date="2024-09" db="EMBL/GenBank/DDBJ databases">
        <authorList>
            <person name="Sun Q."/>
            <person name="Mori K."/>
        </authorList>
    </citation>
    <scope>NUCLEOTIDE SEQUENCE [LARGE SCALE GENOMIC DNA]</scope>
    <source>
        <strain evidence="4 5">TBRC 2205</strain>
    </source>
</reference>
<feature type="transmembrane region" description="Helical" evidence="3">
    <location>
        <begin position="86"/>
        <end position="106"/>
    </location>
</feature>
<protein>
    <submittedName>
        <fullName evidence="4">Class F sortase</fullName>
    </submittedName>
</protein>
<keyword evidence="3" id="KW-0472">Membrane</keyword>
<dbReference type="EMBL" id="JBHLUE010000011">
    <property type="protein sequence ID" value="MFC0565679.1"/>
    <property type="molecule type" value="Genomic_DNA"/>
</dbReference>
<organism evidence="4 5">
    <name type="scientific">Plantactinospora siamensis</name>
    <dbReference type="NCBI Taxonomy" id="555372"/>
    <lineage>
        <taxon>Bacteria</taxon>
        <taxon>Bacillati</taxon>
        <taxon>Actinomycetota</taxon>
        <taxon>Actinomycetes</taxon>
        <taxon>Micromonosporales</taxon>
        <taxon>Micromonosporaceae</taxon>
        <taxon>Plantactinospora</taxon>
    </lineage>
</organism>
<evidence type="ECO:0000313" key="4">
    <source>
        <dbReference type="EMBL" id="MFC0565679.1"/>
    </source>
</evidence>
<dbReference type="Proteomes" id="UP001589894">
    <property type="component" value="Unassembled WGS sequence"/>
</dbReference>
<keyword evidence="3" id="KW-1133">Transmembrane helix</keyword>
<sequence>MDRPAPPEGPLEPAPHRAWAVLRQVLFQAGAASVATQDSADYVPPGTLPARSPGRRPSVAARPTATAVPPGRRTGPRRTVPGRRAAPLPIALLVVVLGLVITGVGYQRVTGTSLLPSSLYPDVQPPPRKYPVLAASEPNRVRIRAVGLDAPVQPVGLAPDGTIATPPDDRPDTAGWYDQSPTPGQYGPSVLVGHVDTRTGPAVFHELTRVRSGDRLEIDRADGSTAVFQVDSTKKYDKSAFPADQVFGDFDRPGLRLITCGGRWVGGRLGYADNVVVYATLVSARGG</sequence>
<dbReference type="NCBIfam" id="NF033748">
    <property type="entry name" value="class_F_sortase"/>
    <property type="match status" value="1"/>
</dbReference>
<evidence type="ECO:0000256" key="3">
    <source>
        <dbReference type="SAM" id="Phobius"/>
    </source>
</evidence>
<keyword evidence="5" id="KW-1185">Reference proteome</keyword>
<feature type="region of interest" description="Disordered" evidence="2">
    <location>
        <begin position="157"/>
        <end position="181"/>
    </location>
</feature>
<dbReference type="InterPro" id="IPR005754">
    <property type="entry name" value="Sortase"/>
</dbReference>
<gene>
    <name evidence="4" type="ORF">ACFFHU_16250</name>
</gene>
<dbReference type="InterPro" id="IPR042001">
    <property type="entry name" value="Sortase_F"/>
</dbReference>
<accession>A0ABV6NY21</accession>
<keyword evidence="3" id="KW-0812">Transmembrane</keyword>